<keyword evidence="4" id="KW-0732">Signal</keyword>
<evidence type="ECO:0000256" key="4">
    <source>
        <dbReference type="ARBA" id="ARBA00022729"/>
    </source>
</evidence>
<dbReference type="GO" id="GO:0042597">
    <property type="term" value="C:periplasmic space"/>
    <property type="evidence" value="ECO:0007669"/>
    <property type="project" value="UniProtKB-SubCell"/>
</dbReference>
<proteinExistence type="inferred from homology"/>
<dbReference type="Pfam" id="PF10610">
    <property type="entry name" value="Tafi-CsgC"/>
    <property type="match status" value="1"/>
</dbReference>
<evidence type="ECO:0000256" key="1">
    <source>
        <dbReference type="ARBA" id="ARBA00004418"/>
    </source>
</evidence>
<evidence type="ECO:0000256" key="2">
    <source>
        <dbReference type="ARBA" id="ARBA00006329"/>
    </source>
</evidence>
<dbReference type="EMBL" id="AXUT01000438">
    <property type="protein sequence ID" value="ESU77015.1"/>
    <property type="molecule type" value="Genomic_DNA"/>
</dbReference>
<comment type="subcellular location">
    <subcellularLocation>
        <location evidence="1">Periplasm</location>
    </subcellularLocation>
</comment>
<comment type="caution">
    <text evidence="7">The sequence shown here is derived from an EMBL/GenBank/DDBJ whole genome shotgun (WGS) entry which is preliminary data.</text>
</comment>
<dbReference type="InterPro" id="IPR053722">
    <property type="entry name" value="Curli_assembly_CsgC/AgfC"/>
</dbReference>
<evidence type="ECO:0000256" key="3">
    <source>
        <dbReference type="ARBA" id="ARBA00017442"/>
    </source>
</evidence>
<evidence type="ECO:0000256" key="5">
    <source>
        <dbReference type="ARBA" id="ARBA00022764"/>
    </source>
</evidence>
<dbReference type="AlphaFoldDB" id="A0A090NBD6"/>
<dbReference type="InterPro" id="IPR014491">
    <property type="entry name" value="Curli_production_prot_CsgC"/>
</dbReference>
<sequence>SVKLRLPQPIALTKLSLNISPDDRVKIVVTVSDGQSLHLSQQWPPSSEKS</sequence>
<evidence type="ECO:0000256" key="6">
    <source>
        <dbReference type="ARBA" id="ARBA00023186"/>
    </source>
</evidence>
<gene>
    <name evidence="7" type="ORF">WRSd3_04048</name>
</gene>
<evidence type="ECO:0000313" key="8">
    <source>
        <dbReference type="Proteomes" id="UP000017944"/>
    </source>
</evidence>
<reference evidence="7 8" key="1">
    <citation type="submission" date="2013-10" db="EMBL/GenBank/DDBJ databases">
        <title>Draft genomes and the virulence plasmids of Sd1617 vaccine constructs: WRSd3 and WRSd5.</title>
        <authorList>
            <person name="Aksomboon Vongsawan A."/>
            <person name="Venkatesan M.M."/>
            <person name="Vaisvil B."/>
            <person name="Emel G."/>
            <person name="Kepatral V."/>
            <person name="Sethabutr O."/>
            <person name="Serichantalergs O."/>
            <person name="Mason C."/>
        </authorList>
    </citation>
    <scope>NUCLEOTIDE SEQUENCE [LARGE SCALE GENOMIC DNA]</scope>
    <source>
        <strain evidence="7 8">WRSd3</strain>
    </source>
</reference>
<protein>
    <recommendedName>
        <fullName evidence="3">Curli assembly protein CsgC</fullName>
    </recommendedName>
</protein>
<name>A0A090NBD6_SHIDY</name>
<feature type="non-terminal residue" evidence="7">
    <location>
        <position position="1"/>
    </location>
</feature>
<dbReference type="Proteomes" id="UP000017944">
    <property type="component" value="Unassembled WGS sequence"/>
</dbReference>
<evidence type="ECO:0000313" key="7">
    <source>
        <dbReference type="EMBL" id="ESU77015.1"/>
    </source>
</evidence>
<organism evidence="7 8">
    <name type="scientific">Shigella dysenteriae WRSd3</name>
    <dbReference type="NCBI Taxonomy" id="1401327"/>
    <lineage>
        <taxon>Bacteria</taxon>
        <taxon>Pseudomonadati</taxon>
        <taxon>Pseudomonadota</taxon>
        <taxon>Gammaproteobacteria</taxon>
        <taxon>Enterobacterales</taxon>
        <taxon>Enterobacteriaceae</taxon>
        <taxon>Shigella</taxon>
    </lineage>
</organism>
<keyword evidence="5" id="KW-0574">Periplasm</keyword>
<accession>A0A090NBD6</accession>
<dbReference type="Gene3D" id="2.60.40.2420">
    <property type="match status" value="1"/>
</dbReference>
<keyword evidence="6" id="KW-0143">Chaperone</keyword>
<comment type="similarity">
    <text evidence="2">Belongs to the CsgC/AgfC family.</text>
</comment>